<evidence type="ECO:0000256" key="2">
    <source>
        <dbReference type="ARBA" id="ARBA00023043"/>
    </source>
</evidence>
<evidence type="ECO:0000313" key="6">
    <source>
        <dbReference type="EMBL" id="KAK3386161.1"/>
    </source>
</evidence>
<dbReference type="Pfam" id="PF17107">
    <property type="entry name" value="SesA"/>
    <property type="match status" value="1"/>
</dbReference>
<dbReference type="PANTHER" id="PTHR24193">
    <property type="entry name" value="ANKYRIN REPEAT PROTEIN"/>
    <property type="match status" value="1"/>
</dbReference>
<feature type="repeat" description="ANK" evidence="3">
    <location>
        <begin position="1244"/>
        <end position="1276"/>
    </location>
</feature>
<dbReference type="SUPFAM" id="SSF48403">
    <property type="entry name" value="Ankyrin repeat"/>
    <property type="match status" value="1"/>
</dbReference>
<dbReference type="PROSITE" id="PS50088">
    <property type="entry name" value="ANK_REPEAT"/>
    <property type="match status" value="2"/>
</dbReference>
<dbReference type="SUPFAM" id="SSF52540">
    <property type="entry name" value="P-loop containing nucleoside triphosphate hydrolases"/>
    <property type="match status" value="1"/>
</dbReference>
<dbReference type="GO" id="GO:0045944">
    <property type="term" value="P:positive regulation of transcription by RNA polymerase II"/>
    <property type="evidence" value="ECO:0007669"/>
    <property type="project" value="TreeGrafter"/>
</dbReference>
<keyword evidence="2 3" id="KW-0040">ANK repeat</keyword>
<dbReference type="InterPro" id="IPR036770">
    <property type="entry name" value="Ankyrin_rpt-contain_sf"/>
</dbReference>
<dbReference type="PANTHER" id="PTHR24193:SF121">
    <property type="entry name" value="ADA2A-CONTAINING COMPLEX COMPONENT 3, ISOFORM D"/>
    <property type="match status" value="1"/>
</dbReference>
<dbReference type="EMBL" id="JAULSW010000004">
    <property type="protein sequence ID" value="KAK3386161.1"/>
    <property type="molecule type" value="Genomic_DNA"/>
</dbReference>
<keyword evidence="7" id="KW-1185">Reference proteome</keyword>
<keyword evidence="4" id="KW-0802">TPR repeat</keyword>
<dbReference type="Pfam" id="PF13424">
    <property type="entry name" value="TPR_12"/>
    <property type="match status" value="2"/>
</dbReference>
<evidence type="ECO:0000313" key="7">
    <source>
        <dbReference type="Proteomes" id="UP001285441"/>
    </source>
</evidence>
<dbReference type="GO" id="GO:0005634">
    <property type="term" value="C:nucleus"/>
    <property type="evidence" value="ECO:0007669"/>
    <property type="project" value="TreeGrafter"/>
</dbReference>
<gene>
    <name evidence="6" type="ORF">B0H63DRAFT_544782</name>
</gene>
<comment type="caution">
    <text evidence="6">The sequence shown here is derived from an EMBL/GenBank/DDBJ whole genome shotgun (WGS) entry which is preliminary data.</text>
</comment>
<name>A0AAE0NR47_9PEZI</name>
<evidence type="ECO:0000259" key="5">
    <source>
        <dbReference type="Pfam" id="PF17107"/>
    </source>
</evidence>
<dbReference type="SMART" id="SM00248">
    <property type="entry name" value="ANK"/>
    <property type="match status" value="8"/>
</dbReference>
<reference evidence="6" key="1">
    <citation type="journal article" date="2023" name="Mol. Phylogenet. Evol.">
        <title>Genome-scale phylogeny and comparative genomics of the fungal order Sordariales.</title>
        <authorList>
            <person name="Hensen N."/>
            <person name="Bonometti L."/>
            <person name="Westerberg I."/>
            <person name="Brannstrom I.O."/>
            <person name="Guillou S."/>
            <person name="Cros-Aarteil S."/>
            <person name="Calhoun S."/>
            <person name="Haridas S."/>
            <person name="Kuo A."/>
            <person name="Mondo S."/>
            <person name="Pangilinan J."/>
            <person name="Riley R."/>
            <person name="LaButti K."/>
            <person name="Andreopoulos B."/>
            <person name="Lipzen A."/>
            <person name="Chen C."/>
            <person name="Yan M."/>
            <person name="Daum C."/>
            <person name="Ng V."/>
            <person name="Clum A."/>
            <person name="Steindorff A."/>
            <person name="Ohm R.A."/>
            <person name="Martin F."/>
            <person name="Silar P."/>
            <person name="Natvig D.O."/>
            <person name="Lalanne C."/>
            <person name="Gautier V."/>
            <person name="Ament-Velasquez S.L."/>
            <person name="Kruys A."/>
            <person name="Hutchinson M.I."/>
            <person name="Powell A.J."/>
            <person name="Barry K."/>
            <person name="Miller A.N."/>
            <person name="Grigoriev I.V."/>
            <person name="Debuchy R."/>
            <person name="Gladieux P."/>
            <person name="Hiltunen Thoren M."/>
            <person name="Johannesson H."/>
        </authorList>
    </citation>
    <scope>NUCLEOTIDE SEQUENCE</scope>
    <source>
        <strain evidence="6">CBS 232.78</strain>
    </source>
</reference>
<dbReference type="Gene3D" id="3.40.50.300">
    <property type="entry name" value="P-loop containing nucleotide triphosphate hydrolases"/>
    <property type="match status" value="1"/>
</dbReference>
<protein>
    <recommendedName>
        <fullName evidence="5">NACHT-NTPase and P-loop NTPases N-terminal domain-containing protein</fullName>
    </recommendedName>
</protein>
<dbReference type="InterPro" id="IPR011990">
    <property type="entry name" value="TPR-like_helical_dom_sf"/>
</dbReference>
<dbReference type="InterPro" id="IPR050663">
    <property type="entry name" value="Ankyrin-SOCS_Box"/>
</dbReference>
<dbReference type="GO" id="GO:0043531">
    <property type="term" value="F:ADP binding"/>
    <property type="evidence" value="ECO:0007669"/>
    <property type="project" value="InterPro"/>
</dbReference>
<feature type="repeat" description="ANK" evidence="3">
    <location>
        <begin position="975"/>
        <end position="998"/>
    </location>
</feature>
<sequence length="1314" mass="145127">MAEAAVGLVGLVSSVVTFVDVSAKIISLIRECSDPAGSGLIRDIETQLPLLAKIFEDIKQDAQAQNLSSVAAAPLQQAIDGCLRQANIIESLIARMVVDSKASKMKRTLGVMRRIAGDKKLNDAWRILESYKTTVILHVSWSKQPPTPPPNTPSASSRLLFNIPKAGVANFIGREKILQKLTTLLLSANGTAFQADRAAVLHGMGGQGKTQIAVEFCRRTNSQAVFSSIFWIDSSSIESMVRDYESLAAKMATGKTQFPDSQAAVEYAKRHISSSASPWLLVFDNLDVPAVFEKIRDYLPDISSGAVLYVSRHTDTSRLGTPILVEGLDPSDSVELLLTQSRSVRNDPNVEAATEIASELGHLPLAIDQAAAYIYSRRVELHDFMDHYSKHKTDILKRTPRLWEYQKTFGSSNTTATTVFTTWEMSFELLAQEPNGPQIAHLLTLGAFFHNQCLHRDLFRESLSHSPQPWTDCMGTGGEWDEYKFQDLLANMLSLSLIQSLDLSNGDVCFTIHPLVQEWLQYRLSEAESCSYACEAVVTLARTVDPEHLSRLPLNMKQRLVANTDACLANADKILTNAASPEFQELRPLLGVLAAVYEECIRFSSAEHLHQLAYRTAQSAGDDIEGESSAAFNLAGVYLCLGRYDKARALYRQATKERETRLGLEHQQTLRAKYGCAIAESYLKRYDQAKALLEDVLRIQTLFLPELRRDIVNTLSELANVYRLSKHLEEARSLYEMAVVERVKHLGHEHPESLASLEGLAIVYRNQKRLDEATILYQHIADGLKSMFGLEHPRTLRTMVNYAIALVHQSKYAEAVQLLEKAAEGFESLLGAAHPDTAWSKVHLEDARLIRDNVYNQMLLHYGLQMAMSVLYRDVPAPRSDIAARERALMPKPVETVPLSWSAVNSMFDDSGARRIELAAANHGAHRDLTATRRMGEVPKCPNPELASKLGYTYGEFADTMQKLFGITQCILDGEGQSALHRAAYVGDTPLLRILLSRPDAKPDQPAPYSLETPLVRAIIGNQEEAVALLLKQPGVDLNSRDSSSRTPLIHAAWKNNPRIVRQLLDTNAISVNLSGEHSEYSGCHDTALAWAANNGNEEIVCLLLDAGARDNLPIKKSALLSAVERGHEAIAMLLLERASSDVTFTTASGYTVLHDVRSAELCKTLLDRGGRKVIDAVNKVGQTPLLRAQGGVAKVLLDHGADPSIRTKMGETPLLRAVRMWQHDKIGFLLATRTAETDIPDEKGETPLTVAFRRGDQKSVTLLLEAGAAVDYDDLGALDFGQGNVTKKTKEEMLQFVRDFRSDGQVEAVVSSI</sequence>
<dbReference type="Proteomes" id="UP001285441">
    <property type="component" value="Unassembled WGS sequence"/>
</dbReference>
<evidence type="ECO:0000256" key="1">
    <source>
        <dbReference type="ARBA" id="ARBA00022737"/>
    </source>
</evidence>
<dbReference type="Gene3D" id="1.25.40.20">
    <property type="entry name" value="Ankyrin repeat-containing domain"/>
    <property type="match status" value="3"/>
</dbReference>
<dbReference type="Pfam" id="PF12796">
    <property type="entry name" value="Ank_2"/>
    <property type="match status" value="3"/>
</dbReference>
<feature type="repeat" description="TPR" evidence="4">
    <location>
        <begin position="628"/>
        <end position="661"/>
    </location>
</feature>
<keyword evidence="1" id="KW-0677">Repeat</keyword>
<evidence type="ECO:0000256" key="4">
    <source>
        <dbReference type="PROSITE-ProRule" id="PRU00339"/>
    </source>
</evidence>
<dbReference type="InterPro" id="IPR002110">
    <property type="entry name" value="Ankyrin_rpt"/>
</dbReference>
<evidence type="ECO:0000256" key="3">
    <source>
        <dbReference type="PROSITE-ProRule" id="PRU00023"/>
    </source>
</evidence>
<organism evidence="6 7">
    <name type="scientific">Podospora didyma</name>
    <dbReference type="NCBI Taxonomy" id="330526"/>
    <lineage>
        <taxon>Eukaryota</taxon>
        <taxon>Fungi</taxon>
        <taxon>Dikarya</taxon>
        <taxon>Ascomycota</taxon>
        <taxon>Pezizomycotina</taxon>
        <taxon>Sordariomycetes</taxon>
        <taxon>Sordariomycetidae</taxon>
        <taxon>Sordariales</taxon>
        <taxon>Podosporaceae</taxon>
        <taxon>Podospora</taxon>
    </lineage>
</organism>
<feature type="domain" description="NACHT-NTPase and P-loop NTPases N-terminal" evidence="5">
    <location>
        <begin position="12"/>
        <end position="121"/>
    </location>
</feature>
<dbReference type="Pfam" id="PF13374">
    <property type="entry name" value="TPR_10"/>
    <property type="match status" value="1"/>
</dbReference>
<dbReference type="InterPro" id="IPR031352">
    <property type="entry name" value="SesA"/>
</dbReference>
<dbReference type="InterPro" id="IPR019734">
    <property type="entry name" value="TPR_rpt"/>
</dbReference>
<dbReference type="PROSITE" id="PS50005">
    <property type="entry name" value="TPR"/>
    <property type="match status" value="1"/>
</dbReference>
<dbReference type="Gene3D" id="1.25.40.10">
    <property type="entry name" value="Tetratricopeptide repeat domain"/>
    <property type="match status" value="2"/>
</dbReference>
<reference evidence="6" key="2">
    <citation type="submission" date="2023-06" db="EMBL/GenBank/DDBJ databases">
        <authorList>
            <consortium name="Lawrence Berkeley National Laboratory"/>
            <person name="Haridas S."/>
            <person name="Hensen N."/>
            <person name="Bonometti L."/>
            <person name="Westerberg I."/>
            <person name="Brannstrom I.O."/>
            <person name="Guillou S."/>
            <person name="Cros-Aarteil S."/>
            <person name="Calhoun S."/>
            <person name="Kuo A."/>
            <person name="Mondo S."/>
            <person name="Pangilinan J."/>
            <person name="Riley R."/>
            <person name="LaButti K."/>
            <person name="Andreopoulos B."/>
            <person name="Lipzen A."/>
            <person name="Chen C."/>
            <person name="Yanf M."/>
            <person name="Daum C."/>
            <person name="Ng V."/>
            <person name="Clum A."/>
            <person name="Steindorff A."/>
            <person name="Ohm R."/>
            <person name="Martin F."/>
            <person name="Silar P."/>
            <person name="Natvig D."/>
            <person name="Lalanne C."/>
            <person name="Gautier V."/>
            <person name="Ament-velasquez S.L."/>
            <person name="Kruys A."/>
            <person name="Hutchinson M.I."/>
            <person name="Powell A.J."/>
            <person name="Barry K."/>
            <person name="Miller A.N."/>
            <person name="Grigoriev I.V."/>
            <person name="Debuchy R."/>
            <person name="Gladieux P."/>
            <person name="Thoren M.H."/>
            <person name="Johannesson H."/>
        </authorList>
    </citation>
    <scope>NUCLEOTIDE SEQUENCE</scope>
    <source>
        <strain evidence="6">CBS 232.78</strain>
    </source>
</reference>
<dbReference type="InterPro" id="IPR027417">
    <property type="entry name" value="P-loop_NTPase"/>
</dbReference>
<dbReference type="GO" id="GO:0000976">
    <property type="term" value="F:transcription cis-regulatory region binding"/>
    <property type="evidence" value="ECO:0007669"/>
    <property type="project" value="TreeGrafter"/>
</dbReference>
<dbReference type="SMART" id="SM00028">
    <property type="entry name" value="TPR"/>
    <property type="match status" value="3"/>
</dbReference>
<proteinExistence type="predicted"/>
<dbReference type="SUPFAM" id="SSF48452">
    <property type="entry name" value="TPR-like"/>
    <property type="match status" value="2"/>
</dbReference>
<dbReference type="PROSITE" id="PS50297">
    <property type="entry name" value="ANK_REP_REGION"/>
    <property type="match status" value="2"/>
</dbReference>
<accession>A0AAE0NR47</accession>